<gene>
    <name evidence="4" type="ORF">Q3M24_09950</name>
</gene>
<dbReference type="InterPro" id="IPR036890">
    <property type="entry name" value="HATPase_C_sf"/>
</dbReference>
<proteinExistence type="predicted"/>
<organism evidence="4">
    <name type="scientific">Candidatus Electrothrix aestuarii</name>
    <dbReference type="NCBI Taxonomy" id="3062594"/>
    <lineage>
        <taxon>Bacteria</taxon>
        <taxon>Pseudomonadati</taxon>
        <taxon>Thermodesulfobacteriota</taxon>
        <taxon>Desulfobulbia</taxon>
        <taxon>Desulfobulbales</taxon>
        <taxon>Desulfobulbaceae</taxon>
        <taxon>Candidatus Electrothrix</taxon>
    </lineage>
</organism>
<evidence type="ECO:0000256" key="1">
    <source>
        <dbReference type="ARBA" id="ARBA00000085"/>
    </source>
</evidence>
<comment type="catalytic activity">
    <reaction evidence="1">
        <text>ATP + protein L-histidine = ADP + protein N-phospho-L-histidine.</text>
        <dbReference type="EC" id="2.7.13.3"/>
    </reaction>
</comment>
<dbReference type="AlphaFoldDB" id="A0AAU8M0U0"/>
<dbReference type="GO" id="GO:0004673">
    <property type="term" value="F:protein histidine kinase activity"/>
    <property type="evidence" value="ECO:0007669"/>
    <property type="project" value="UniProtKB-EC"/>
</dbReference>
<reference evidence="4" key="2">
    <citation type="submission" date="2024-06" db="EMBL/GenBank/DDBJ databases">
        <authorList>
            <person name="Plum-Jensen L.E."/>
            <person name="Schramm A."/>
            <person name="Marshall I.P.G."/>
        </authorList>
    </citation>
    <scope>NUCLEOTIDE SEQUENCE</scope>
    <source>
        <strain evidence="4">Rat1</strain>
    </source>
</reference>
<keyword evidence="4" id="KW-0547">Nucleotide-binding</keyword>
<dbReference type="EC" id="2.7.13.3" evidence="2"/>
<dbReference type="GO" id="GO:0005524">
    <property type="term" value="F:ATP binding"/>
    <property type="evidence" value="ECO:0007669"/>
    <property type="project" value="UniProtKB-KW"/>
</dbReference>
<evidence type="ECO:0000259" key="3">
    <source>
        <dbReference type="Pfam" id="PF02518"/>
    </source>
</evidence>
<protein>
    <recommendedName>
        <fullName evidence="2">histidine kinase</fullName>
        <ecNumber evidence="2">2.7.13.3</ecNumber>
    </recommendedName>
</protein>
<sequence length="65" mass="7088">MQQQIFHSMISSRSVKDKSPHLGLGLYIVRTVLDHHDGGVSVQNLSDGREGVVFTITLPVAVDNS</sequence>
<feature type="domain" description="Histidine kinase/HSP90-like ATPase" evidence="3">
    <location>
        <begin position="3"/>
        <end position="61"/>
    </location>
</feature>
<dbReference type="KEGG" id="eaj:Q3M24_09950"/>
<dbReference type="PRINTS" id="PR00344">
    <property type="entry name" value="BCTRLSENSOR"/>
</dbReference>
<accession>A0AAU8M0U0</accession>
<dbReference type="Pfam" id="PF02518">
    <property type="entry name" value="HATPase_c"/>
    <property type="match status" value="1"/>
</dbReference>
<keyword evidence="4" id="KW-0067">ATP-binding</keyword>
<reference evidence="4" key="1">
    <citation type="journal article" date="2024" name="Syst. Appl. Microbiol.">
        <title>First single-strain enrichments of Electrothrix cable bacteria, description of E. aestuarii sp. nov. and E. rattekaaiensis sp. nov., and proposal of a cable bacteria taxonomy following the rules of the SeqCode.</title>
        <authorList>
            <person name="Plum-Jensen L.E."/>
            <person name="Schramm A."/>
            <person name="Marshall I.P.G."/>
        </authorList>
    </citation>
    <scope>NUCLEOTIDE SEQUENCE</scope>
    <source>
        <strain evidence="4">Rat1</strain>
    </source>
</reference>
<dbReference type="InterPro" id="IPR004358">
    <property type="entry name" value="Sig_transdc_His_kin-like_C"/>
</dbReference>
<dbReference type="SUPFAM" id="SSF55874">
    <property type="entry name" value="ATPase domain of HSP90 chaperone/DNA topoisomerase II/histidine kinase"/>
    <property type="match status" value="1"/>
</dbReference>
<evidence type="ECO:0000256" key="2">
    <source>
        <dbReference type="ARBA" id="ARBA00012438"/>
    </source>
</evidence>
<dbReference type="EMBL" id="CP159373">
    <property type="protein sequence ID" value="XCN75032.1"/>
    <property type="molecule type" value="Genomic_DNA"/>
</dbReference>
<dbReference type="Gene3D" id="3.30.565.10">
    <property type="entry name" value="Histidine kinase-like ATPase, C-terminal domain"/>
    <property type="match status" value="1"/>
</dbReference>
<dbReference type="InterPro" id="IPR003594">
    <property type="entry name" value="HATPase_dom"/>
</dbReference>
<name>A0AAU8M0U0_9BACT</name>
<evidence type="ECO:0000313" key="4">
    <source>
        <dbReference type="EMBL" id="XCN75032.1"/>
    </source>
</evidence>